<organism evidence="2">
    <name type="scientific">hydrothermal vent metagenome</name>
    <dbReference type="NCBI Taxonomy" id="652676"/>
    <lineage>
        <taxon>unclassified sequences</taxon>
        <taxon>metagenomes</taxon>
        <taxon>ecological metagenomes</taxon>
    </lineage>
</organism>
<protein>
    <recommendedName>
        <fullName evidence="1">DUF2914 domain-containing protein</fullName>
    </recommendedName>
</protein>
<proteinExistence type="predicted"/>
<name>A0A3B0XL26_9ZZZZ</name>
<reference evidence="2" key="1">
    <citation type="submission" date="2018-06" db="EMBL/GenBank/DDBJ databases">
        <authorList>
            <person name="Zhirakovskaya E."/>
        </authorList>
    </citation>
    <scope>NUCLEOTIDE SEQUENCE</scope>
</reference>
<sequence>MKQIFSMLVSGLALISFCVQAETGVTRSVFTVAIEGKEPVSELKKITTNNTRVYFFTEITGLNGHRITHRWEFNGQVLAEISFQVGADRWRTWSSKNMLASWTGIWQVSVLDEGGNIIEQTSFEYIAP</sequence>
<dbReference type="Pfam" id="PF11141">
    <property type="entry name" value="DUF2914"/>
    <property type="match status" value="1"/>
</dbReference>
<evidence type="ECO:0000313" key="2">
    <source>
        <dbReference type="EMBL" id="VAW63847.1"/>
    </source>
</evidence>
<dbReference type="InterPro" id="IPR022606">
    <property type="entry name" value="DUF2914"/>
</dbReference>
<evidence type="ECO:0000259" key="1">
    <source>
        <dbReference type="Pfam" id="PF11141"/>
    </source>
</evidence>
<gene>
    <name evidence="2" type="ORF">MNBD_GAMMA09-1124</name>
</gene>
<feature type="domain" description="DUF2914" evidence="1">
    <location>
        <begin position="66"/>
        <end position="124"/>
    </location>
</feature>
<dbReference type="AlphaFoldDB" id="A0A3B0XL26"/>
<accession>A0A3B0XL26</accession>
<dbReference type="EMBL" id="UOFI01000050">
    <property type="protein sequence ID" value="VAW63847.1"/>
    <property type="molecule type" value="Genomic_DNA"/>
</dbReference>